<dbReference type="PANTHER" id="PTHR45902">
    <property type="entry name" value="LATROPHILIN RECEPTOR-LIKE PROTEIN A"/>
    <property type="match status" value="1"/>
</dbReference>
<feature type="signal peptide" evidence="2">
    <location>
        <begin position="1"/>
        <end position="18"/>
    </location>
</feature>
<evidence type="ECO:0000256" key="1">
    <source>
        <dbReference type="SAM" id="MobiDB-lite"/>
    </source>
</evidence>
<dbReference type="PANTHER" id="PTHR45902:SF4">
    <property type="entry name" value="G-PROTEIN COUPLED RECEPTORS FAMILY 2 PROFILE 2 DOMAIN-CONTAINING PROTEIN"/>
    <property type="match status" value="1"/>
</dbReference>
<accession>A0A7M7J434</accession>
<dbReference type="RefSeq" id="XP_022646600.1">
    <property type="nucleotide sequence ID" value="XM_022790865.1"/>
</dbReference>
<sequence length="698" mass="80145">MKLLLWAVVLISPWETGWFPPISEKFTIEQRFLPNEYLESSPGRCGSRLGVSGDTGENKRPKLHWTMGALGSVGDSSSPSDVDPTHQDLGTDQQDLLAGFIEHKELRLRDERIKAKVCLGDGEQDLCATSIPEIHRERCKCDYACGEYDDCCIDNRGVTSVDRKWTCYERGGFYVIRACPNSWPNDQVRHRCEEDPDKLDMTVSYLTQLPVLEQKSGFMFWNVFCAICNRKTDLIRPWGRSRLVCTNEGLYNRTGFEDRFRPGEHIVKFDAEVVQQLVEVGNLTYNVNTEEFTLHNGKFHHDCILDIPEFRDIDFIKTNVLRKCIESITVCQKTFFSKEDQDLAYKCTSYTSYVHDKITARNYKNYHCALCDGVKLWNIRCGAYSNTQNWNVFMVTRTAWRKTISVDLWPWHHERKGKYVGKCAQNMLYDDLLQVCVYIGCPEQYVWVEEEQRCLNILDTLPDPYSNVNLTMACITQKIPYEWISELRHKEIRLNHTAVDMQIKEGWIAFSILYGCQGLWLTARTALNPTGFWLFFDEVTHRDPRHRAMRSAGVLVNSAKDLPALTMPEDRSHREPTPCPLTPKFSTELSRKNLFLQAPSAPGQSRRPSAVVPEFNHNPAPPMNPNNHRYGPPVTNLIPATPLPKHMDRPKFPHERRVSSAVIKPIHMNVPQSALTPILPPLITPTPPDSAANTIHRQ</sequence>
<dbReference type="EnsemblMetazoa" id="XM_022790865">
    <property type="protein sequence ID" value="XP_022646600"/>
    <property type="gene ID" value="LOC111244138"/>
</dbReference>
<evidence type="ECO:0000313" key="3">
    <source>
        <dbReference type="EnsemblMetazoa" id="XP_022646600"/>
    </source>
</evidence>
<evidence type="ECO:0000313" key="4">
    <source>
        <dbReference type="Proteomes" id="UP000594260"/>
    </source>
</evidence>
<evidence type="ECO:0008006" key="5">
    <source>
        <dbReference type="Google" id="ProtNLM"/>
    </source>
</evidence>
<dbReference type="AlphaFoldDB" id="A0A7M7J434"/>
<name>A0A7M7J434_VARDE</name>
<keyword evidence="4" id="KW-1185">Reference proteome</keyword>
<feature type="region of interest" description="Disordered" evidence="1">
    <location>
        <begin position="679"/>
        <end position="698"/>
    </location>
</feature>
<keyword evidence="2" id="KW-0732">Signal</keyword>
<proteinExistence type="predicted"/>
<feature type="chain" id="PRO_5029737389" description="SMB domain-containing protein" evidence="2">
    <location>
        <begin position="19"/>
        <end position="698"/>
    </location>
</feature>
<dbReference type="GeneID" id="111244138"/>
<evidence type="ECO:0000256" key="2">
    <source>
        <dbReference type="SAM" id="SignalP"/>
    </source>
</evidence>
<dbReference type="Proteomes" id="UP000594260">
    <property type="component" value="Unplaced"/>
</dbReference>
<feature type="compositionally biased region" description="Pro residues" evidence="1">
    <location>
        <begin position="679"/>
        <end position="688"/>
    </location>
</feature>
<protein>
    <recommendedName>
        <fullName evidence="5">SMB domain-containing protein</fullName>
    </recommendedName>
</protein>
<reference evidence="3" key="1">
    <citation type="submission" date="2021-01" db="UniProtKB">
        <authorList>
            <consortium name="EnsemblMetazoa"/>
        </authorList>
    </citation>
    <scope>IDENTIFICATION</scope>
</reference>
<organism evidence="3 4">
    <name type="scientific">Varroa destructor</name>
    <name type="common">Honeybee mite</name>
    <dbReference type="NCBI Taxonomy" id="109461"/>
    <lineage>
        <taxon>Eukaryota</taxon>
        <taxon>Metazoa</taxon>
        <taxon>Ecdysozoa</taxon>
        <taxon>Arthropoda</taxon>
        <taxon>Chelicerata</taxon>
        <taxon>Arachnida</taxon>
        <taxon>Acari</taxon>
        <taxon>Parasitiformes</taxon>
        <taxon>Mesostigmata</taxon>
        <taxon>Gamasina</taxon>
        <taxon>Dermanyssoidea</taxon>
        <taxon>Varroidae</taxon>
        <taxon>Varroa</taxon>
    </lineage>
</organism>
<dbReference type="InterPro" id="IPR053231">
    <property type="entry name" value="GPCR_LN-TM7"/>
</dbReference>